<evidence type="ECO:0000313" key="4">
    <source>
        <dbReference type="Proteomes" id="UP000614915"/>
    </source>
</evidence>
<evidence type="ECO:0000256" key="2">
    <source>
        <dbReference type="SAM" id="Phobius"/>
    </source>
</evidence>
<feature type="region of interest" description="Disordered" evidence="1">
    <location>
        <begin position="1"/>
        <end position="32"/>
    </location>
</feature>
<comment type="caution">
    <text evidence="3">The sequence shown here is derived from an EMBL/GenBank/DDBJ whole genome shotgun (WGS) entry which is preliminary data.</text>
</comment>
<sequence>MARVEGVEVNPNATVTGPGRQRAAAATGDAKPPVLEPSTAWAGYLAAARQLDGVRRSAAAAAGEQARSAEAAREELTVVRTGLASQQDRLRELGVPPISLVPSPPELTEAARSMVGGPAAVLAALRTARGWAEAADAALAARRRIRPGSWPARVRNLLVYGPFALLVPLIQVAVLAATGAGPATVAALICGLPMPAVAFVAGWIAIGRLFRVSPTERLDRTVRFGALVCLVPAVLATAGLLLALLAG</sequence>
<keyword evidence="2" id="KW-0812">Transmembrane</keyword>
<feature type="transmembrane region" description="Helical" evidence="2">
    <location>
        <begin position="185"/>
        <end position="210"/>
    </location>
</feature>
<protein>
    <submittedName>
        <fullName evidence="3">Uncharacterized protein</fullName>
    </submittedName>
</protein>
<evidence type="ECO:0000256" key="1">
    <source>
        <dbReference type="SAM" id="MobiDB-lite"/>
    </source>
</evidence>
<feature type="transmembrane region" description="Helical" evidence="2">
    <location>
        <begin position="222"/>
        <end position="246"/>
    </location>
</feature>
<dbReference type="Proteomes" id="UP000614915">
    <property type="component" value="Unassembled WGS sequence"/>
</dbReference>
<proteinExistence type="predicted"/>
<name>A0ABS0JPV1_9ACTN</name>
<accession>A0ABS0JPV1</accession>
<reference evidence="3 4" key="1">
    <citation type="submission" date="2020-11" db="EMBL/GenBank/DDBJ databases">
        <title>Sequencing the genomes of 1000 actinobacteria strains.</title>
        <authorList>
            <person name="Klenk H.-P."/>
        </authorList>
    </citation>
    <scope>NUCLEOTIDE SEQUENCE [LARGE SCALE GENOMIC DNA]</scope>
    <source>
        <strain evidence="3 4">DSM 101692</strain>
    </source>
</reference>
<feature type="transmembrane region" description="Helical" evidence="2">
    <location>
        <begin position="157"/>
        <end position="179"/>
    </location>
</feature>
<gene>
    <name evidence="3" type="ORF">IW248_005364</name>
</gene>
<dbReference type="EMBL" id="JADOTX010000001">
    <property type="protein sequence ID" value="MBG6069077.1"/>
    <property type="molecule type" value="Genomic_DNA"/>
</dbReference>
<organism evidence="3 4">
    <name type="scientific">Micromonospora ureilytica</name>
    <dbReference type="NCBI Taxonomy" id="709868"/>
    <lineage>
        <taxon>Bacteria</taxon>
        <taxon>Bacillati</taxon>
        <taxon>Actinomycetota</taxon>
        <taxon>Actinomycetes</taxon>
        <taxon>Micromonosporales</taxon>
        <taxon>Micromonosporaceae</taxon>
        <taxon>Micromonospora</taxon>
    </lineage>
</organism>
<keyword evidence="4" id="KW-1185">Reference proteome</keyword>
<keyword evidence="2" id="KW-1133">Transmembrane helix</keyword>
<keyword evidence="2" id="KW-0472">Membrane</keyword>
<evidence type="ECO:0000313" key="3">
    <source>
        <dbReference type="EMBL" id="MBG6069077.1"/>
    </source>
</evidence>